<protein>
    <recommendedName>
        <fullName evidence="3">Terminase small subunit</fullName>
    </recommendedName>
</protein>
<dbReference type="RefSeq" id="WP_345410162.1">
    <property type="nucleotide sequence ID" value="NZ_BAAAXS010000002.1"/>
</dbReference>
<organism evidence="1 2">
    <name type="scientific">Nonomuraea salmonea</name>
    <dbReference type="NCBI Taxonomy" id="46181"/>
    <lineage>
        <taxon>Bacteria</taxon>
        <taxon>Bacillati</taxon>
        <taxon>Actinomycetota</taxon>
        <taxon>Actinomycetes</taxon>
        <taxon>Streptosporangiales</taxon>
        <taxon>Streptosporangiaceae</taxon>
        <taxon>Nonomuraea</taxon>
    </lineage>
</organism>
<dbReference type="EMBL" id="JBHMCF010000057">
    <property type="protein sequence ID" value="MFB9476888.1"/>
    <property type="molecule type" value="Genomic_DNA"/>
</dbReference>
<evidence type="ECO:0000313" key="1">
    <source>
        <dbReference type="EMBL" id="MFB9476888.1"/>
    </source>
</evidence>
<evidence type="ECO:0000313" key="2">
    <source>
        <dbReference type="Proteomes" id="UP001589568"/>
    </source>
</evidence>
<dbReference type="Proteomes" id="UP001589568">
    <property type="component" value="Unassembled WGS sequence"/>
</dbReference>
<sequence length="195" mass="21986">MDTQPWDRQARESGPAYEAFLVYRDQPMGSRSYRDVAKQLSKSVTIIGRWGSAHGWPARVAAYDRHLEEQWQREQYVARRKAAERHVRTAKLAQSKAAQALLDLNTSQLSPAELTRLWDVAVRIERDALADLTTASTSKVEVSEDASGRVQVAVTRFREMPADMRRRALAELAEKVARREAATTGADEEPYDEGA</sequence>
<evidence type="ECO:0008006" key="3">
    <source>
        <dbReference type="Google" id="ProtNLM"/>
    </source>
</evidence>
<name>A0ABV5P2T1_9ACTN</name>
<reference evidence="1 2" key="1">
    <citation type="submission" date="2024-09" db="EMBL/GenBank/DDBJ databases">
        <authorList>
            <person name="Sun Q."/>
            <person name="Mori K."/>
        </authorList>
    </citation>
    <scope>NUCLEOTIDE SEQUENCE [LARGE SCALE GENOMIC DNA]</scope>
    <source>
        <strain evidence="1 2">JCM 3324</strain>
    </source>
</reference>
<keyword evidence="2" id="KW-1185">Reference proteome</keyword>
<proteinExistence type="predicted"/>
<comment type="caution">
    <text evidence="1">The sequence shown here is derived from an EMBL/GenBank/DDBJ whole genome shotgun (WGS) entry which is preliminary data.</text>
</comment>
<gene>
    <name evidence="1" type="ORF">ACFFR3_45990</name>
</gene>
<accession>A0ABV5P2T1</accession>